<dbReference type="KEGG" id="nao:Y958_24070"/>
<evidence type="ECO:0008006" key="3">
    <source>
        <dbReference type="Google" id="ProtNLM"/>
    </source>
</evidence>
<protein>
    <recommendedName>
        <fullName evidence="3">Shikimate kinase</fullName>
    </recommendedName>
</protein>
<dbReference type="Gene3D" id="3.40.50.300">
    <property type="entry name" value="P-loop containing nucleotide triphosphate hydrolases"/>
    <property type="match status" value="1"/>
</dbReference>
<keyword evidence="2" id="KW-1185">Reference proteome</keyword>
<accession>A0A248JZN9</accession>
<dbReference type="RefSeq" id="WP_088874477.1">
    <property type="nucleotide sequence ID" value="NZ_CP022112.1"/>
</dbReference>
<dbReference type="SUPFAM" id="SSF52540">
    <property type="entry name" value="P-loop containing nucleoside triphosphate hydrolases"/>
    <property type="match status" value="1"/>
</dbReference>
<dbReference type="InterPro" id="IPR027417">
    <property type="entry name" value="P-loop_NTPase"/>
</dbReference>
<evidence type="ECO:0000313" key="1">
    <source>
        <dbReference type="EMBL" id="ASG24020.1"/>
    </source>
</evidence>
<name>A0A248JZN9_9PROT</name>
<organism evidence="1 2">
    <name type="scientific">Nitrospirillum viridazoti CBAmc</name>
    <dbReference type="NCBI Taxonomy" id="1441467"/>
    <lineage>
        <taxon>Bacteria</taxon>
        <taxon>Pseudomonadati</taxon>
        <taxon>Pseudomonadota</taxon>
        <taxon>Alphaproteobacteria</taxon>
        <taxon>Rhodospirillales</taxon>
        <taxon>Azospirillaceae</taxon>
        <taxon>Nitrospirillum</taxon>
        <taxon>Nitrospirillum viridazoti</taxon>
    </lineage>
</organism>
<dbReference type="EMBL" id="CP022112">
    <property type="protein sequence ID" value="ASG24020.1"/>
    <property type="molecule type" value="Genomic_DNA"/>
</dbReference>
<reference evidence="1 2" key="1">
    <citation type="submission" date="2017-06" db="EMBL/GenBank/DDBJ databases">
        <title>Complete genome sequence of Nitrospirillum amazonense strain CBAmC, an endophytic nitrogen-fixing and plant growth-promoting bacterium, isolated from sugarcane.</title>
        <authorList>
            <person name="Schwab S."/>
            <person name="dos Santos Teixeira K.R."/>
            <person name="Simoes Araujo J.L."/>
            <person name="Soares Vidal M."/>
            <person name="Borges de Freitas H.R."/>
            <person name="Rivello Crivelaro A.L."/>
            <person name="Bueno de Camargo Nunes A."/>
            <person name="dos Santos C.M."/>
            <person name="Palmeira da Silva Rosa D."/>
            <person name="da Silva Padilha D."/>
            <person name="da Silva E."/>
            <person name="Araujo Terra L."/>
            <person name="Soares Mendes V."/>
            <person name="Farinelli L."/>
            <person name="Magalhaes Cruz L."/>
            <person name="Baldani J.I."/>
        </authorList>
    </citation>
    <scope>NUCLEOTIDE SEQUENCE [LARGE SCALE GENOMIC DNA]</scope>
    <source>
        <strain evidence="1 2">CBAmC</strain>
    </source>
</reference>
<sequence>MTQPTFVLLLGAPAVGKSTVARLVAARTGFGLTHNHVAIEAALPLFSFDTKEFRDLVFKLRCDIFSAAASSALPGMVGTFVWNHASARGDKMVEYWCAIFQRRRWRIVFVELNASLRTRLERNRSPGRDFQKASKSEPARSEAILMANERDWIMSAPPGKMLTPADEFFSLTTDEMSPSAVADRIIDLARLSQVGRY</sequence>
<dbReference type="Proteomes" id="UP000197153">
    <property type="component" value="Chromosome 3"/>
</dbReference>
<proteinExistence type="predicted"/>
<evidence type="ECO:0000313" key="2">
    <source>
        <dbReference type="Proteomes" id="UP000197153"/>
    </source>
</evidence>
<gene>
    <name evidence="1" type="ORF">Y958_24070</name>
</gene>
<dbReference type="AlphaFoldDB" id="A0A248JZN9"/>